<keyword evidence="3" id="KW-1185">Reference proteome</keyword>
<dbReference type="EMBL" id="CATZAR010000023">
    <property type="protein sequence ID" value="CAJ0807056.1"/>
    <property type="molecule type" value="Genomic_DNA"/>
</dbReference>
<sequence>MASRILANAGAVLRACFIACFSTTALFHTTPAAARTNVLCPLDSDGQPGAIISYVSAGPSSANLCEQSKAKTPERAPTILAATEISFSEPARATARSTLNSEAGEQPVVSRNGTGSMLASLFGAIAIRDNKGGATEIRFEGAPPTDLRLTDVQGHLLPAVWRGTILSLPPIAQFTLSDPNQAVDVARVQGVEYQFHSNNLTGLEKVFEEAGATFLTFSTTKRRVSVLGDGHPIGGMLNGRYYKLNGIAGRLVVIADGEVVHIERASSVRFYERAGTP</sequence>
<feature type="chain" id="PRO_5045910032" evidence="1">
    <location>
        <begin position="35"/>
        <end position="277"/>
    </location>
</feature>
<evidence type="ECO:0000256" key="1">
    <source>
        <dbReference type="SAM" id="SignalP"/>
    </source>
</evidence>
<accession>A0ABN9JCT2</accession>
<protein>
    <submittedName>
        <fullName evidence="2">Uncharacterized protein</fullName>
    </submittedName>
</protein>
<reference evidence="2 3" key="1">
    <citation type="submission" date="2023-07" db="EMBL/GenBank/DDBJ databases">
        <authorList>
            <person name="Peeters C."/>
        </authorList>
    </citation>
    <scope>NUCLEOTIDE SEQUENCE [LARGE SCALE GENOMIC DNA]</scope>
    <source>
        <strain evidence="2 3">LMG 18095</strain>
    </source>
</reference>
<comment type="caution">
    <text evidence="2">The sequence shown here is derived from an EMBL/GenBank/DDBJ whole genome shotgun (WGS) entry which is preliminary data.</text>
</comment>
<keyword evidence="1" id="KW-0732">Signal</keyword>
<organism evidence="2 3">
    <name type="scientific">Ralstonia thomasii</name>
    <dbReference type="NCBI Taxonomy" id="3058596"/>
    <lineage>
        <taxon>Bacteria</taxon>
        <taxon>Pseudomonadati</taxon>
        <taxon>Pseudomonadota</taxon>
        <taxon>Betaproteobacteria</taxon>
        <taxon>Burkholderiales</taxon>
        <taxon>Burkholderiaceae</taxon>
        <taxon>Ralstonia</taxon>
    </lineage>
</organism>
<name>A0ABN9JCT2_9RALS</name>
<feature type="signal peptide" evidence="1">
    <location>
        <begin position="1"/>
        <end position="34"/>
    </location>
</feature>
<dbReference type="Proteomes" id="UP001189773">
    <property type="component" value="Unassembled WGS sequence"/>
</dbReference>
<evidence type="ECO:0000313" key="3">
    <source>
        <dbReference type="Proteomes" id="UP001189773"/>
    </source>
</evidence>
<evidence type="ECO:0000313" key="2">
    <source>
        <dbReference type="EMBL" id="CAJ0807056.1"/>
    </source>
</evidence>
<dbReference type="RefSeq" id="WP_316852210.1">
    <property type="nucleotide sequence ID" value="NZ_CATZAR010000023.1"/>
</dbReference>
<gene>
    <name evidence="2" type="ORF">LMG18095_04543</name>
</gene>
<proteinExistence type="predicted"/>